<feature type="transmembrane region" description="Helical" evidence="8">
    <location>
        <begin position="19"/>
        <end position="39"/>
    </location>
</feature>
<accession>A0ABD1HC67</accession>
<comment type="subunit">
    <text evidence="3 8">Homodimer and heterodimers.</text>
</comment>
<reference evidence="10 11" key="1">
    <citation type="submission" date="2024-06" db="EMBL/GenBank/DDBJ databases">
        <title>A chromosome level genome sequence of Diviner's sage (Salvia divinorum).</title>
        <authorList>
            <person name="Ford S.A."/>
            <person name="Ro D.-K."/>
            <person name="Ness R.W."/>
            <person name="Phillips M.A."/>
        </authorList>
    </citation>
    <scope>NUCLEOTIDE SEQUENCE [LARGE SCALE GENOMIC DNA]</scope>
    <source>
        <strain evidence="10">SAF-2024a</strain>
        <tissue evidence="10">Leaf</tissue>
    </source>
</reference>
<dbReference type="InterPro" id="IPR006702">
    <property type="entry name" value="CASP_dom"/>
</dbReference>
<comment type="subcellular location">
    <subcellularLocation>
        <location evidence="1 8">Cell membrane</location>
        <topology evidence="1 8">Multi-pass membrane protein</topology>
    </subcellularLocation>
</comment>
<keyword evidence="5 8" id="KW-0812">Transmembrane</keyword>
<feature type="transmembrane region" description="Helical" evidence="8">
    <location>
        <begin position="97"/>
        <end position="122"/>
    </location>
</feature>
<feature type="transmembrane region" description="Helical" evidence="8">
    <location>
        <begin position="59"/>
        <end position="85"/>
    </location>
</feature>
<protein>
    <recommendedName>
        <fullName evidence="8">CASP-like protein</fullName>
    </recommendedName>
</protein>
<dbReference type="PANTHER" id="PTHR36488">
    <property type="entry name" value="CASP-LIKE PROTEIN 1U1"/>
    <property type="match status" value="1"/>
</dbReference>
<dbReference type="AlphaFoldDB" id="A0ABD1HC67"/>
<dbReference type="GO" id="GO:0005886">
    <property type="term" value="C:plasma membrane"/>
    <property type="evidence" value="ECO:0007669"/>
    <property type="project" value="UniProtKB-SubCell"/>
</dbReference>
<feature type="transmembrane region" description="Helical" evidence="8">
    <location>
        <begin position="146"/>
        <end position="167"/>
    </location>
</feature>
<evidence type="ECO:0000256" key="1">
    <source>
        <dbReference type="ARBA" id="ARBA00004651"/>
    </source>
</evidence>
<dbReference type="Pfam" id="PF04535">
    <property type="entry name" value="CASP_dom"/>
    <property type="match status" value="1"/>
</dbReference>
<comment type="caution">
    <text evidence="10">The sequence shown here is derived from an EMBL/GenBank/DDBJ whole genome shotgun (WGS) entry which is preliminary data.</text>
</comment>
<evidence type="ECO:0000313" key="10">
    <source>
        <dbReference type="EMBL" id="KAL1554005.1"/>
    </source>
</evidence>
<feature type="domain" description="Casparian strip membrane protein" evidence="9">
    <location>
        <begin position="17"/>
        <end position="158"/>
    </location>
</feature>
<evidence type="ECO:0000256" key="6">
    <source>
        <dbReference type="ARBA" id="ARBA00022989"/>
    </source>
</evidence>
<evidence type="ECO:0000256" key="3">
    <source>
        <dbReference type="ARBA" id="ARBA00011489"/>
    </source>
</evidence>
<evidence type="ECO:0000256" key="2">
    <source>
        <dbReference type="ARBA" id="ARBA00007651"/>
    </source>
</evidence>
<dbReference type="Proteomes" id="UP001567538">
    <property type="component" value="Unassembled WGS sequence"/>
</dbReference>
<sequence length="175" mass="19017">MANSIASPKSHKIQHGSQILLRILAIATTLSAACIMITNKQVTVVYGIQVDARYTYSPAFKFFAFANIVAFALSVLSLIAVLFMGRKAVHSAHYFGLFLHDLIITVLLMGGLGAALGISYVGKYGNSRTGWMPICNHFGKFCNRGVVSSVLGFMGFFVYLFLTIISANQSRQIPA</sequence>
<comment type="similarity">
    <text evidence="2 8">Belongs to the Casparian strip membrane proteins (CASP) family.</text>
</comment>
<dbReference type="EMBL" id="JBEAFC010000006">
    <property type="protein sequence ID" value="KAL1554005.1"/>
    <property type="molecule type" value="Genomic_DNA"/>
</dbReference>
<dbReference type="InterPro" id="IPR044173">
    <property type="entry name" value="CASPL"/>
</dbReference>
<name>A0ABD1HC67_SALDI</name>
<evidence type="ECO:0000256" key="7">
    <source>
        <dbReference type="ARBA" id="ARBA00023136"/>
    </source>
</evidence>
<evidence type="ECO:0000256" key="4">
    <source>
        <dbReference type="ARBA" id="ARBA00022475"/>
    </source>
</evidence>
<dbReference type="NCBIfam" id="TIGR01569">
    <property type="entry name" value="A_tha_TIGR01569"/>
    <property type="match status" value="1"/>
</dbReference>
<dbReference type="InterPro" id="IPR006459">
    <property type="entry name" value="CASP/CASPL"/>
</dbReference>
<keyword evidence="4 8" id="KW-1003">Cell membrane</keyword>
<evidence type="ECO:0000256" key="8">
    <source>
        <dbReference type="RuleBase" id="RU361233"/>
    </source>
</evidence>
<evidence type="ECO:0000313" key="11">
    <source>
        <dbReference type="Proteomes" id="UP001567538"/>
    </source>
</evidence>
<gene>
    <name evidence="10" type="ORF">AAHA92_14611</name>
</gene>
<keyword evidence="6 8" id="KW-1133">Transmembrane helix</keyword>
<dbReference type="PANTHER" id="PTHR36488:SF8">
    <property type="entry name" value="CASP-LIKE PROTEIN 1U1"/>
    <property type="match status" value="1"/>
</dbReference>
<keyword evidence="7 8" id="KW-0472">Membrane</keyword>
<evidence type="ECO:0000256" key="5">
    <source>
        <dbReference type="ARBA" id="ARBA00022692"/>
    </source>
</evidence>
<keyword evidence="11" id="KW-1185">Reference proteome</keyword>
<evidence type="ECO:0000259" key="9">
    <source>
        <dbReference type="Pfam" id="PF04535"/>
    </source>
</evidence>
<organism evidence="10 11">
    <name type="scientific">Salvia divinorum</name>
    <name type="common">Maria pastora</name>
    <name type="synonym">Diviner's sage</name>
    <dbReference type="NCBI Taxonomy" id="28513"/>
    <lineage>
        <taxon>Eukaryota</taxon>
        <taxon>Viridiplantae</taxon>
        <taxon>Streptophyta</taxon>
        <taxon>Embryophyta</taxon>
        <taxon>Tracheophyta</taxon>
        <taxon>Spermatophyta</taxon>
        <taxon>Magnoliopsida</taxon>
        <taxon>eudicotyledons</taxon>
        <taxon>Gunneridae</taxon>
        <taxon>Pentapetalae</taxon>
        <taxon>asterids</taxon>
        <taxon>lamiids</taxon>
        <taxon>Lamiales</taxon>
        <taxon>Lamiaceae</taxon>
        <taxon>Nepetoideae</taxon>
        <taxon>Mentheae</taxon>
        <taxon>Salviinae</taxon>
        <taxon>Salvia</taxon>
        <taxon>Salvia subgen. Calosphace</taxon>
    </lineage>
</organism>
<proteinExistence type="inferred from homology"/>